<dbReference type="InterPro" id="IPR000028">
    <property type="entry name" value="Chloroperoxidase"/>
</dbReference>
<dbReference type="Pfam" id="PF01328">
    <property type="entry name" value="Peroxidase_2"/>
    <property type="match status" value="1"/>
</dbReference>
<dbReference type="GO" id="GO:0004601">
    <property type="term" value="F:peroxidase activity"/>
    <property type="evidence" value="ECO:0007669"/>
    <property type="project" value="UniProtKB-KW"/>
</dbReference>
<evidence type="ECO:0000259" key="8">
    <source>
        <dbReference type="PROSITE" id="PS51405"/>
    </source>
</evidence>
<keyword evidence="10" id="KW-1185">Reference proteome</keyword>
<sequence>MQLPLTGIIRGILSPHSKDRAKELAKLQGQEHVYIRGSVADRGPCPGLNSLANQGYLPRDGKNITIPMIEAALIKSLHHSPLLAHTLAMQLKPLCNSDGTFNLPDMRRHNVMERDVSFTRFDFRHGDNYTFQPSLFEKMVADTAGGPTTVSTLARTYRRRTNEEKEDGAERLGFRLYFVSLVQTVSFLHSANLEGNEMREELLRTFFEEERFPDAVIRNEKIRGLFGLVGMSLGLAFKLWFGKR</sequence>
<evidence type="ECO:0000256" key="6">
    <source>
        <dbReference type="ARBA" id="ARBA00023004"/>
    </source>
</evidence>
<dbReference type="Proteomes" id="UP001301769">
    <property type="component" value="Unassembled WGS sequence"/>
</dbReference>
<evidence type="ECO:0000313" key="9">
    <source>
        <dbReference type="EMBL" id="KAK4208035.1"/>
    </source>
</evidence>
<keyword evidence="2 9" id="KW-0575">Peroxidase</keyword>
<dbReference type="PANTHER" id="PTHR33577">
    <property type="entry name" value="STERIGMATOCYSTIN BIOSYNTHESIS PEROXIDASE STCC-RELATED"/>
    <property type="match status" value="1"/>
</dbReference>
<accession>A0AAN6XWS3</accession>
<name>A0AAN6XWS3_9PEZI</name>
<dbReference type="Gene3D" id="1.10.489.10">
    <property type="entry name" value="Chloroperoxidase-like"/>
    <property type="match status" value="1"/>
</dbReference>
<evidence type="ECO:0000256" key="3">
    <source>
        <dbReference type="ARBA" id="ARBA00022617"/>
    </source>
</evidence>
<evidence type="ECO:0000256" key="7">
    <source>
        <dbReference type="ARBA" id="ARBA00025795"/>
    </source>
</evidence>
<dbReference type="EMBL" id="MU858261">
    <property type="protein sequence ID" value="KAK4208035.1"/>
    <property type="molecule type" value="Genomic_DNA"/>
</dbReference>
<reference evidence="9" key="2">
    <citation type="submission" date="2023-05" db="EMBL/GenBank/DDBJ databases">
        <authorList>
            <consortium name="Lawrence Berkeley National Laboratory"/>
            <person name="Steindorff A."/>
            <person name="Hensen N."/>
            <person name="Bonometti L."/>
            <person name="Westerberg I."/>
            <person name="Brannstrom I.O."/>
            <person name="Guillou S."/>
            <person name="Cros-Aarteil S."/>
            <person name="Calhoun S."/>
            <person name="Haridas S."/>
            <person name="Kuo A."/>
            <person name="Mondo S."/>
            <person name="Pangilinan J."/>
            <person name="Riley R."/>
            <person name="Labutti K."/>
            <person name="Andreopoulos B."/>
            <person name="Lipzen A."/>
            <person name="Chen C."/>
            <person name="Yanf M."/>
            <person name="Daum C."/>
            <person name="Ng V."/>
            <person name="Clum A."/>
            <person name="Ohm R."/>
            <person name="Martin F."/>
            <person name="Silar P."/>
            <person name="Natvig D."/>
            <person name="Lalanne C."/>
            <person name="Gautier V."/>
            <person name="Ament-Velasquez S.L."/>
            <person name="Kruys A."/>
            <person name="Hutchinson M.I."/>
            <person name="Powell A.J."/>
            <person name="Barry K."/>
            <person name="Miller A.N."/>
            <person name="Grigoriev I.V."/>
            <person name="Debuchy R."/>
            <person name="Gladieux P."/>
            <person name="Thoren M.H."/>
            <person name="Johannesson H."/>
        </authorList>
    </citation>
    <scope>NUCLEOTIDE SEQUENCE</scope>
    <source>
        <strain evidence="9">PSN293</strain>
    </source>
</reference>
<dbReference type="SUPFAM" id="SSF47571">
    <property type="entry name" value="Cloroperoxidase"/>
    <property type="match status" value="1"/>
</dbReference>
<organism evidence="9 10">
    <name type="scientific">Rhypophila decipiens</name>
    <dbReference type="NCBI Taxonomy" id="261697"/>
    <lineage>
        <taxon>Eukaryota</taxon>
        <taxon>Fungi</taxon>
        <taxon>Dikarya</taxon>
        <taxon>Ascomycota</taxon>
        <taxon>Pezizomycotina</taxon>
        <taxon>Sordariomycetes</taxon>
        <taxon>Sordariomycetidae</taxon>
        <taxon>Sordariales</taxon>
        <taxon>Naviculisporaceae</taxon>
        <taxon>Rhypophila</taxon>
    </lineage>
</organism>
<feature type="domain" description="Heme haloperoxidase family profile" evidence="8">
    <location>
        <begin position="30"/>
        <end position="244"/>
    </location>
</feature>
<evidence type="ECO:0000256" key="5">
    <source>
        <dbReference type="ARBA" id="ARBA00023002"/>
    </source>
</evidence>
<dbReference type="InterPro" id="IPR036851">
    <property type="entry name" value="Chloroperoxidase-like_sf"/>
</dbReference>
<evidence type="ECO:0000313" key="10">
    <source>
        <dbReference type="Proteomes" id="UP001301769"/>
    </source>
</evidence>
<dbReference type="PROSITE" id="PS51405">
    <property type="entry name" value="HEME_HALOPEROXIDASE"/>
    <property type="match status" value="1"/>
</dbReference>
<proteinExistence type="inferred from homology"/>
<protein>
    <submittedName>
        <fullName evidence="9">Sterigmatocystin biosynthesis peroxidase stcC</fullName>
    </submittedName>
</protein>
<comment type="similarity">
    <text evidence="7">Belongs to the chloroperoxidase family.</text>
</comment>
<dbReference type="AlphaFoldDB" id="A0AAN6XWS3"/>
<evidence type="ECO:0000256" key="1">
    <source>
        <dbReference type="ARBA" id="ARBA00001970"/>
    </source>
</evidence>
<evidence type="ECO:0000256" key="4">
    <source>
        <dbReference type="ARBA" id="ARBA00022723"/>
    </source>
</evidence>
<keyword evidence="6" id="KW-0408">Iron</keyword>
<reference evidence="9" key="1">
    <citation type="journal article" date="2023" name="Mol. Phylogenet. Evol.">
        <title>Genome-scale phylogeny and comparative genomics of the fungal order Sordariales.</title>
        <authorList>
            <person name="Hensen N."/>
            <person name="Bonometti L."/>
            <person name="Westerberg I."/>
            <person name="Brannstrom I.O."/>
            <person name="Guillou S."/>
            <person name="Cros-Aarteil S."/>
            <person name="Calhoun S."/>
            <person name="Haridas S."/>
            <person name="Kuo A."/>
            <person name="Mondo S."/>
            <person name="Pangilinan J."/>
            <person name="Riley R."/>
            <person name="LaButti K."/>
            <person name="Andreopoulos B."/>
            <person name="Lipzen A."/>
            <person name="Chen C."/>
            <person name="Yan M."/>
            <person name="Daum C."/>
            <person name="Ng V."/>
            <person name="Clum A."/>
            <person name="Steindorff A."/>
            <person name="Ohm R.A."/>
            <person name="Martin F."/>
            <person name="Silar P."/>
            <person name="Natvig D.O."/>
            <person name="Lalanne C."/>
            <person name="Gautier V."/>
            <person name="Ament-Velasquez S.L."/>
            <person name="Kruys A."/>
            <person name="Hutchinson M.I."/>
            <person name="Powell A.J."/>
            <person name="Barry K."/>
            <person name="Miller A.N."/>
            <person name="Grigoriev I.V."/>
            <person name="Debuchy R."/>
            <person name="Gladieux P."/>
            <person name="Hiltunen Thoren M."/>
            <person name="Johannesson H."/>
        </authorList>
    </citation>
    <scope>NUCLEOTIDE SEQUENCE</scope>
    <source>
        <strain evidence="9">PSN293</strain>
    </source>
</reference>
<keyword evidence="3" id="KW-0349">Heme</keyword>
<keyword evidence="5" id="KW-0560">Oxidoreductase</keyword>
<comment type="caution">
    <text evidence="9">The sequence shown here is derived from an EMBL/GenBank/DDBJ whole genome shotgun (WGS) entry which is preliminary data.</text>
</comment>
<evidence type="ECO:0000256" key="2">
    <source>
        <dbReference type="ARBA" id="ARBA00022559"/>
    </source>
</evidence>
<dbReference type="PANTHER" id="PTHR33577:SF9">
    <property type="entry name" value="PEROXIDASE STCC"/>
    <property type="match status" value="1"/>
</dbReference>
<keyword evidence="4" id="KW-0479">Metal-binding</keyword>
<gene>
    <name evidence="9" type="ORF">QBC37DRAFT_326367</name>
</gene>
<dbReference type="GO" id="GO:0046872">
    <property type="term" value="F:metal ion binding"/>
    <property type="evidence" value="ECO:0007669"/>
    <property type="project" value="UniProtKB-KW"/>
</dbReference>
<comment type="cofactor">
    <cofactor evidence="1">
        <name>heme b</name>
        <dbReference type="ChEBI" id="CHEBI:60344"/>
    </cofactor>
</comment>